<keyword evidence="1" id="KW-1133">Transmembrane helix</keyword>
<gene>
    <name evidence="2" type="ORF">GCM10022267_25810</name>
</gene>
<keyword evidence="1" id="KW-0812">Transmembrane</keyword>
<sequence>MTAVPTPVLLIGLALAVLAVLALWKLLLTAGAIIGLEWVLITSTEDTTTQFVALAVPALLAAYAVSKVLPVNGHRTAPATTGSAGRKEVHQ</sequence>
<accession>A0ABP7AQ97</accession>
<dbReference type="RefSeq" id="WP_346129909.1">
    <property type="nucleotide sequence ID" value="NZ_BAABBE010000006.1"/>
</dbReference>
<organism evidence="2 3">
    <name type="scientific">Lentzea roselyniae</name>
    <dbReference type="NCBI Taxonomy" id="531940"/>
    <lineage>
        <taxon>Bacteria</taxon>
        <taxon>Bacillati</taxon>
        <taxon>Actinomycetota</taxon>
        <taxon>Actinomycetes</taxon>
        <taxon>Pseudonocardiales</taxon>
        <taxon>Pseudonocardiaceae</taxon>
        <taxon>Lentzea</taxon>
    </lineage>
</organism>
<reference evidence="3" key="1">
    <citation type="journal article" date="2019" name="Int. J. Syst. Evol. Microbiol.">
        <title>The Global Catalogue of Microorganisms (GCM) 10K type strain sequencing project: providing services to taxonomists for standard genome sequencing and annotation.</title>
        <authorList>
            <consortium name="The Broad Institute Genomics Platform"/>
            <consortium name="The Broad Institute Genome Sequencing Center for Infectious Disease"/>
            <person name="Wu L."/>
            <person name="Ma J."/>
        </authorList>
    </citation>
    <scope>NUCLEOTIDE SEQUENCE [LARGE SCALE GENOMIC DNA]</scope>
    <source>
        <strain evidence="3">JCM 17494</strain>
    </source>
</reference>
<comment type="caution">
    <text evidence="2">The sequence shown here is derived from an EMBL/GenBank/DDBJ whole genome shotgun (WGS) entry which is preliminary data.</text>
</comment>
<evidence type="ECO:0000313" key="2">
    <source>
        <dbReference type="EMBL" id="GAA3638151.1"/>
    </source>
</evidence>
<name>A0ABP7AQ97_9PSEU</name>
<dbReference type="EMBL" id="BAABBE010000006">
    <property type="protein sequence ID" value="GAA3638151.1"/>
    <property type="molecule type" value="Genomic_DNA"/>
</dbReference>
<keyword evidence="3" id="KW-1185">Reference proteome</keyword>
<evidence type="ECO:0000313" key="3">
    <source>
        <dbReference type="Proteomes" id="UP001500711"/>
    </source>
</evidence>
<keyword evidence="1" id="KW-0472">Membrane</keyword>
<proteinExistence type="predicted"/>
<evidence type="ECO:0000256" key="1">
    <source>
        <dbReference type="SAM" id="Phobius"/>
    </source>
</evidence>
<dbReference type="Proteomes" id="UP001500711">
    <property type="component" value="Unassembled WGS sequence"/>
</dbReference>
<feature type="transmembrane region" description="Helical" evidence="1">
    <location>
        <begin position="47"/>
        <end position="65"/>
    </location>
</feature>
<protein>
    <submittedName>
        <fullName evidence="2">Uncharacterized protein</fullName>
    </submittedName>
</protein>